<gene>
    <name evidence="1" type="ordered locus">Desaci_3756</name>
</gene>
<evidence type="ECO:0000313" key="1">
    <source>
        <dbReference type="EMBL" id="AFM42637.1"/>
    </source>
</evidence>
<organism evidence="1 2">
    <name type="scientific">Desulfosporosinus acidiphilus (strain DSM 22704 / JCM 16185 / SJ4)</name>
    <dbReference type="NCBI Taxonomy" id="646529"/>
    <lineage>
        <taxon>Bacteria</taxon>
        <taxon>Bacillati</taxon>
        <taxon>Bacillota</taxon>
        <taxon>Clostridia</taxon>
        <taxon>Eubacteriales</taxon>
        <taxon>Desulfitobacteriaceae</taxon>
        <taxon>Desulfosporosinus</taxon>
    </lineage>
</organism>
<evidence type="ECO:0000313" key="2">
    <source>
        <dbReference type="Proteomes" id="UP000002892"/>
    </source>
</evidence>
<protein>
    <submittedName>
        <fullName evidence="1">Uncharacterized protein</fullName>
    </submittedName>
</protein>
<dbReference type="HOGENOM" id="CLU_1014627_0_0_9"/>
<proteinExistence type="predicted"/>
<keyword evidence="2" id="KW-1185">Reference proteome</keyword>
<dbReference type="OrthoDB" id="1793352at2"/>
<dbReference type="KEGG" id="dai:Desaci_3756"/>
<dbReference type="Proteomes" id="UP000002892">
    <property type="component" value="Chromosome"/>
</dbReference>
<accession>I4DA13</accession>
<dbReference type="RefSeq" id="WP_014828624.1">
    <property type="nucleotide sequence ID" value="NC_018068.1"/>
</dbReference>
<dbReference type="EMBL" id="CP003639">
    <property type="protein sequence ID" value="AFM42637.1"/>
    <property type="molecule type" value="Genomic_DNA"/>
</dbReference>
<reference evidence="1 2" key="1">
    <citation type="journal article" date="2012" name="J. Bacteriol.">
        <title>Complete genome sequences of Desulfosporosinus orientis DSM765T, Desulfosporosinus youngiae DSM17734T, Desulfosporosinus meridiei DSM13257T, and Desulfosporosinus acidiphilus DSM22704T.</title>
        <authorList>
            <person name="Pester M."/>
            <person name="Brambilla E."/>
            <person name="Alazard D."/>
            <person name="Rattei T."/>
            <person name="Weinmaier T."/>
            <person name="Han J."/>
            <person name="Lucas S."/>
            <person name="Lapidus A."/>
            <person name="Cheng J.F."/>
            <person name="Goodwin L."/>
            <person name="Pitluck S."/>
            <person name="Peters L."/>
            <person name="Ovchinnikova G."/>
            <person name="Teshima H."/>
            <person name="Detter J.C."/>
            <person name="Han C.S."/>
            <person name="Tapia R."/>
            <person name="Land M.L."/>
            <person name="Hauser L."/>
            <person name="Kyrpides N.C."/>
            <person name="Ivanova N.N."/>
            <person name="Pagani I."/>
            <person name="Huntmann M."/>
            <person name="Wei C.L."/>
            <person name="Davenport K.W."/>
            <person name="Daligault H."/>
            <person name="Chain P.S."/>
            <person name="Chen A."/>
            <person name="Mavromatis K."/>
            <person name="Markowitz V."/>
            <person name="Szeto E."/>
            <person name="Mikhailova N."/>
            <person name="Pati A."/>
            <person name="Wagner M."/>
            <person name="Woyke T."/>
            <person name="Ollivier B."/>
            <person name="Klenk H.P."/>
            <person name="Spring S."/>
            <person name="Loy A."/>
        </authorList>
    </citation>
    <scope>NUCLEOTIDE SEQUENCE [LARGE SCALE GENOMIC DNA]</scope>
    <source>
        <strain evidence="2">DSM 22704 / JCM 16185 / SJ4</strain>
    </source>
</reference>
<name>I4DA13_DESAJ</name>
<sequence length="282" mass="31781">MWPRRKLLLVAASDASGIDGVRALLKELDLEYSEVDPEITGIGSVTTRDWWEKSFADGDKEPGPFTESVVWPEFTDGYRAEQILGCNMPLQSINSYLHNILKDSIVIPFSDENTSFVEDYPLLGHILKEAGFEPSILWKTKSGTWKCEGRPGYIWLLPESWLLMLAEGEAMGRAEDFGSKVLWKRNEMGIDFYRGEYETYVGYLPRWPEPSEELSVVASIATCLSLGVSWLDIKSALKPIGTDNIMTENLRWNSHGFEWIAGASGEELPAEAVDDMEDRRTG</sequence>
<dbReference type="AlphaFoldDB" id="I4DA13"/>
<dbReference type="eggNOG" id="ENOG503433M">
    <property type="taxonomic scope" value="Bacteria"/>
</dbReference>
<dbReference type="STRING" id="646529.Desaci_3756"/>